<organism evidence="2 3">
    <name type="scientific">Steroidobacter flavus</name>
    <dbReference type="NCBI Taxonomy" id="1842136"/>
    <lineage>
        <taxon>Bacteria</taxon>
        <taxon>Pseudomonadati</taxon>
        <taxon>Pseudomonadota</taxon>
        <taxon>Gammaproteobacteria</taxon>
        <taxon>Steroidobacterales</taxon>
        <taxon>Steroidobacteraceae</taxon>
        <taxon>Steroidobacter</taxon>
    </lineage>
</organism>
<dbReference type="InterPro" id="IPR021913">
    <property type="entry name" value="DUF3526"/>
</dbReference>
<dbReference type="Proteomes" id="UP001595904">
    <property type="component" value="Unassembled WGS sequence"/>
</dbReference>
<feature type="transmembrane region" description="Helical" evidence="1">
    <location>
        <begin position="21"/>
        <end position="38"/>
    </location>
</feature>
<feature type="transmembrane region" description="Helical" evidence="1">
    <location>
        <begin position="212"/>
        <end position="235"/>
    </location>
</feature>
<feature type="transmembrane region" description="Helical" evidence="1">
    <location>
        <begin position="439"/>
        <end position="461"/>
    </location>
</feature>
<protein>
    <submittedName>
        <fullName evidence="2">DUF3526 domain-containing protein</fullName>
    </submittedName>
</protein>
<accession>A0ABV8SPP6</accession>
<evidence type="ECO:0000256" key="1">
    <source>
        <dbReference type="SAM" id="Phobius"/>
    </source>
</evidence>
<keyword evidence="1" id="KW-1133">Transmembrane helix</keyword>
<dbReference type="EMBL" id="JBHSDU010000003">
    <property type="protein sequence ID" value="MFC4309401.1"/>
    <property type="molecule type" value="Genomic_DNA"/>
</dbReference>
<keyword evidence="1" id="KW-0812">Transmembrane</keyword>
<dbReference type="Pfam" id="PF12040">
    <property type="entry name" value="DUF3526"/>
    <property type="match status" value="1"/>
</dbReference>
<dbReference type="PANTHER" id="PTHR43471:SF1">
    <property type="entry name" value="ABC TRANSPORTER PERMEASE PROTEIN NOSY-RELATED"/>
    <property type="match status" value="1"/>
</dbReference>
<sequence>MMLPLIRLEFSLLLKEPRVRWIAAALCALMALTFSISFKEATSTAAEAARMATVERERWLNQDPKNPHSAAHYGLWVFKPASPLATLDPGIEPYVGRMIRIEAHRYNDALYRSAQERSPLSRAGLSTVADVTQLLVPLAALLLSFATFAADRERGTLRLALGNGIAPGRLLLARFGALAMATTLIVGTPALVLGAVSIAALDAEGWHAWPRLALWTLAQASYAVFFLLIGLLASLVARTSRAALTIGLLCWVVLCIVIPRLTTAAIESAAPTPSYAATRAKIEEQIKLYNRADLHQERQEAIIKRYGVANAAELPIDLRGAMMHDREQHDYSVFDRELGAFFARLSHQDDLQGWAGLASPLLAVQAASAGLAGSDFRRHSDFLRAAENYRRVLSDTMNLDLVDHPTQGGVAYLAARDVWEKVPAFVYRPAPLFQSLREVATPLSLLAIWLALAAVTVSLAARGVKP</sequence>
<evidence type="ECO:0000313" key="2">
    <source>
        <dbReference type="EMBL" id="MFC4309401.1"/>
    </source>
</evidence>
<keyword evidence="1" id="KW-0472">Membrane</keyword>
<evidence type="ECO:0000313" key="3">
    <source>
        <dbReference type="Proteomes" id="UP001595904"/>
    </source>
</evidence>
<dbReference type="RefSeq" id="WP_380596455.1">
    <property type="nucleotide sequence ID" value="NZ_JBHSDU010000003.1"/>
</dbReference>
<name>A0ABV8SPP6_9GAMM</name>
<feature type="transmembrane region" description="Helical" evidence="1">
    <location>
        <begin position="242"/>
        <end position="261"/>
    </location>
</feature>
<proteinExistence type="predicted"/>
<feature type="transmembrane region" description="Helical" evidence="1">
    <location>
        <begin position="131"/>
        <end position="150"/>
    </location>
</feature>
<comment type="caution">
    <text evidence="2">The sequence shown here is derived from an EMBL/GenBank/DDBJ whole genome shotgun (WGS) entry which is preliminary data.</text>
</comment>
<reference evidence="3" key="1">
    <citation type="journal article" date="2019" name="Int. J. Syst. Evol. Microbiol.">
        <title>The Global Catalogue of Microorganisms (GCM) 10K type strain sequencing project: providing services to taxonomists for standard genome sequencing and annotation.</title>
        <authorList>
            <consortium name="The Broad Institute Genomics Platform"/>
            <consortium name="The Broad Institute Genome Sequencing Center for Infectious Disease"/>
            <person name="Wu L."/>
            <person name="Ma J."/>
        </authorList>
    </citation>
    <scope>NUCLEOTIDE SEQUENCE [LARGE SCALE GENOMIC DNA]</scope>
    <source>
        <strain evidence="3">CGMCC 1.10759</strain>
    </source>
</reference>
<feature type="transmembrane region" description="Helical" evidence="1">
    <location>
        <begin position="171"/>
        <end position="200"/>
    </location>
</feature>
<dbReference type="PANTHER" id="PTHR43471">
    <property type="entry name" value="ABC TRANSPORTER PERMEASE"/>
    <property type="match status" value="1"/>
</dbReference>
<keyword evidence="3" id="KW-1185">Reference proteome</keyword>
<gene>
    <name evidence="2" type="ORF">ACFPN2_09940</name>
</gene>